<reference evidence="7 8" key="1">
    <citation type="submission" date="2020-04" db="EMBL/GenBank/DDBJ databases">
        <authorList>
            <person name="Klaysubun C."/>
            <person name="Duangmal K."/>
            <person name="Lipun K."/>
        </authorList>
    </citation>
    <scope>NUCLEOTIDE SEQUENCE [LARGE SCALE GENOMIC DNA]</scope>
    <source>
        <strain evidence="7 8">JCM 11839</strain>
    </source>
</reference>
<dbReference type="PIRSF" id="PIRSF000102">
    <property type="entry name" value="Lac_mal_DH"/>
    <property type="match status" value="1"/>
</dbReference>
<gene>
    <name evidence="7" type="ORF">HF577_21010</name>
</gene>
<dbReference type="Pfam" id="PF00056">
    <property type="entry name" value="Ldh_1_N"/>
    <property type="match status" value="1"/>
</dbReference>
<evidence type="ECO:0000256" key="3">
    <source>
        <dbReference type="ARBA" id="ARBA00023027"/>
    </source>
</evidence>
<dbReference type="InterPro" id="IPR001236">
    <property type="entry name" value="Lactate/malate_DH_N"/>
</dbReference>
<dbReference type="InterPro" id="IPR022383">
    <property type="entry name" value="Lactate/malate_DH_C"/>
</dbReference>
<feature type="domain" description="Lactate/malate dehydrogenase C-terminal" evidence="6">
    <location>
        <begin position="149"/>
        <end position="309"/>
    </location>
</feature>
<dbReference type="InterPro" id="IPR001557">
    <property type="entry name" value="L-lactate/malate_DH"/>
</dbReference>
<keyword evidence="3" id="KW-0520">NAD</keyword>
<dbReference type="SUPFAM" id="SSF51735">
    <property type="entry name" value="NAD(P)-binding Rossmann-fold domains"/>
    <property type="match status" value="1"/>
</dbReference>
<evidence type="ECO:0000256" key="1">
    <source>
        <dbReference type="ARBA" id="ARBA00006054"/>
    </source>
</evidence>
<feature type="domain" description="Lactate/malate dehydrogenase N-terminal" evidence="5">
    <location>
        <begin position="1"/>
        <end position="141"/>
    </location>
</feature>
<comment type="similarity">
    <text evidence="1">Belongs to the LDH/MDH superfamily. LDH family.</text>
</comment>
<protein>
    <submittedName>
        <fullName evidence="7">Lactate dehydrogenase</fullName>
    </submittedName>
</protein>
<accession>A0ABX1RGP7</accession>
<keyword evidence="2 4" id="KW-0560">Oxidoreductase</keyword>
<dbReference type="PRINTS" id="PR00086">
    <property type="entry name" value="LLDHDRGNASE"/>
</dbReference>
<evidence type="ECO:0000256" key="4">
    <source>
        <dbReference type="RuleBase" id="RU003369"/>
    </source>
</evidence>
<proteinExistence type="inferred from homology"/>
<comment type="caution">
    <text evidence="7">The sequence shown here is derived from an EMBL/GenBank/DDBJ whole genome shotgun (WGS) entry which is preliminary data.</text>
</comment>
<name>A0ABX1RGP7_9PSEU</name>
<dbReference type="SUPFAM" id="SSF56327">
    <property type="entry name" value="LDH C-terminal domain-like"/>
    <property type="match status" value="1"/>
</dbReference>
<dbReference type="InterPro" id="IPR036291">
    <property type="entry name" value="NAD(P)-bd_dom_sf"/>
</dbReference>
<dbReference type="PANTHER" id="PTHR43128:SF16">
    <property type="entry name" value="L-LACTATE DEHYDROGENASE"/>
    <property type="match status" value="1"/>
</dbReference>
<sequence length="314" mass="32304">MKIGVIGAGAVGAATVTALIRTFDAAADILVVDRDGPKAAGLAADTGYAAALVSGATVRAAGYEELAGARLVIITAGVNEKAGGATDRNDPRGRLVLVPQNAAAFAEIVPAVVAAAPEATLLVVTDPPDPLADLTRALAGHDRVVSTGTVIDSLRFRFHLARELDVATRDVDAYVLGEHGTSEVFCWSNATVGGTPVLDVFAASGRDPAEMRSHIESTVRFGNITIIDGIGASQHGIGAVVGRLAEAILTDEHAVLPVASFRADYGVTMALPSVLGAAGVVRTIAPKLDDGERELLDKSARVLREASRTALAYR</sequence>
<organism evidence="7 8">
    <name type="scientific">Pseudonocardia xinjiangensis</name>
    <dbReference type="NCBI Taxonomy" id="75289"/>
    <lineage>
        <taxon>Bacteria</taxon>
        <taxon>Bacillati</taxon>
        <taxon>Actinomycetota</taxon>
        <taxon>Actinomycetes</taxon>
        <taxon>Pseudonocardiales</taxon>
        <taxon>Pseudonocardiaceae</taxon>
        <taxon>Pseudonocardia</taxon>
    </lineage>
</organism>
<dbReference type="EMBL" id="JAAXKY010000071">
    <property type="protein sequence ID" value="NMH79561.1"/>
    <property type="molecule type" value="Genomic_DNA"/>
</dbReference>
<evidence type="ECO:0000313" key="8">
    <source>
        <dbReference type="Proteomes" id="UP001296706"/>
    </source>
</evidence>
<dbReference type="Gene3D" id="3.90.110.10">
    <property type="entry name" value="Lactate dehydrogenase/glycoside hydrolase, family 4, C-terminal"/>
    <property type="match status" value="1"/>
</dbReference>
<dbReference type="InterPro" id="IPR015955">
    <property type="entry name" value="Lactate_DH/Glyco_Ohase_4_C"/>
</dbReference>
<evidence type="ECO:0000256" key="2">
    <source>
        <dbReference type="ARBA" id="ARBA00023002"/>
    </source>
</evidence>
<dbReference type="Proteomes" id="UP001296706">
    <property type="component" value="Unassembled WGS sequence"/>
</dbReference>
<dbReference type="PANTHER" id="PTHR43128">
    <property type="entry name" value="L-2-HYDROXYCARBOXYLATE DEHYDROGENASE (NAD(P)(+))"/>
    <property type="match status" value="1"/>
</dbReference>
<evidence type="ECO:0000313" key="7">
    <source>
        <dbReference type="EMBL" id="NMH79561.1"/>
    </source>
</evidence>
<dbReference type="Pfam" id="PF02866">
    <property type="entry name" value="Ldh_1_C"/>
    <property type="match status" value="1"/>
</dbReference>
<dbReference type="Gene3D" id="3.40.50.720">
    <property type="entry name" value="NAD(P)-binding Rossmann-like Domain"/>
    <property type="match status" value="1"/>
</dbReference>
<dbReference type="RefSeq" id="WP_169397624.1">
    <property type="nucleotide sequence ID" value="NZ_BAAAJH010000010.1"/>
</dbReference>
<keyword evidence="8" id="KW-1185">Reference proteome</keyword>
<evidence type="ECO:0000259" key="5">
    <source>
        <dbReference type="Pfam" id="PF00056"/>
    </source>
</evidence>
<evidence type="ECO:0000259" key="6">
    <source>
        <dbReference type="Pfam" id="PF02866"/>
    </source>
</evidence>